<dbReference type="Proteomes" id="UP000520814">
    <property type="component" value="Unassembled WGS sequence"/>
</dbReference>
<dbReference type="PRINTS" id="PR00364">
    <property type="entry name" value="DISEASERSIST"/>
</dbReference>
<dbReference type="SMART" id="SM01043">
    <property type="entry name" value="BTAD"/>
    <property type="match status" value="1"/>
</dbReference>
<gene>
    <name evidence="3" type="ORF">HNQ39_000492</name>
</gene>
<dbReference type="InterPro" id="IPR016032">
    <property type="entry name" value="Sig_transdc_resp-reg_C-effctor"/>
</dbReference>
<evidence type="ECO:0000313" key="4">
    <source>
        <dbReference type="Proteomes" id="UP000520814"/>
    </source>
</evidence>
<comment type="caution">
    <text evidence="3">The sequence shown here is derived from an EMBL/GenBank/DDBJ whole genome shotgun (WGS) entry which is preliminary data.</text>
</comment>
<dbReference type="AlphaFoldDB" id="A0A7W9SLW5"/>
<reference evidence="3 4" key="1">
    <citation type="submission" date="2020-08" db="EMBL/GenBank/DDBJ databases">
        <title>Genomic Encyclopedia of Type Strains, Phase IV (KMG-IV): sequencing the most valuable type-strain genomes for metagenomic binning, comparative biology and taxonomic classification.</title>
        <authorList>
            <person name="Goeker M."/>
        </authorList>
    </citation>
    <scope>NUCLEOTIDE SEQUENCE [LARGE SCALE GENOMIC DNA]</scope>
    <source>
        <strain evidence="3 4">DSM 23562</strain>
    </source>
</reference>
<dbReference type="InterPro" id="IPR036388">
    <property type="entry name" value="WH-like_DNA-bd_sf"/>
</dbReference>
<dbReference type="Pfam" id="PF03704">
    <property type="entry name" value="BTAD"/>
    <property type="match status" value="1"/>
</dbReference>
<organism evidence="3 4">
    <name type="scientific">Armatimonas rosea</name>
    <dbReference type="NCBI Taxonomy" id="685828"/>
    <lineage>
        <taxon>Bacteria</taxon>
        <taxon>Bacillati</taxon>
        <taxon>Armatimonadota</taxon>
        <taxon>Armatimonadia</taxon>
        <taxon>Armatimonadales</taxon>
        <taxon>Armatimonadaceae</taxon>
        <taxon>Armatimonas</taxon>
    </lineage>
</organism>
<dbReference type="Gene3D" id="1.10.10.10">
    <property type="entry name" value="Winged helix-like DNA-binding domain superfamily/Winged helix DNA-binding domain"/>
    <property type="match status" value="1"/>
</dbReference>
<feature type="domain" description="Bacterial transcriptional activator" evidence="2">
    <location>
        <begin position="105"/>
        <end position="235"/>
    </location>
</feature>
<dbReference type="GO" id="GO:0003677">
    <property type="term" value="F:DNA binding"/>
    <property type="evidence" value="ECO:0007669"/>
    <property type="project" value="UniProtKB-KW"/>
</dbReference>
<evidence type="ECO:0000313" key="3">
    <source>
        <dbReference type="EMBL" id="MBB6048730.1"/>
    </source>
</evidence>
<keyword evidence="3" id="KW-0238">DNA-binding</keyword>
<keyword evidence="4" id="KW-1185">Reference proteome</keyword>
<dbReference type="InterPro" id="IPR005158">
    <property type="entry name" value="BTAD"/>
</dbReference>
<sequence length="888" mass="97757">MDKLWRIELLGGVQLVRADGSIARFATRKIASLLAYVAYFTGRPHAREVLAELLWPEAELDAQRNSFRVALNSLRKQLEPPGIIQGRVLIADRSALRLNPEAFTTDVQLFEDAIRRSDWAEAIALYKAPLLIGWYDDWIDAERSRLADRFALALRQRTAQLWAAGEREQALATARNAVQTDPLDEENHRTLITLYAQAGFPEQAQRQYEDLEELLREELGRAPSLRTRELLSHLPAPESPILPAKIDPPTMPIEPVSSPLPEPSPAPQRPKHVGFLPTPLTRFFGREDELARLFVLLAPGELRLLTLLGPGGVGKTRLALAAGEALRSTYSGRVWFLSLLETLPLERLLADTLRLNLPAEANPLPACIEHLRQQESLLILDSADTRTDELAGLLQELLASCPSLTCVVTSRVSLQVAGERVLPVGPLPTPSATPTLDGLASCPSVALLLDRAQAVRPDFQLTPRNAESITQLCCKLDGWPLALELIAASAWSLTPHQMVERLERRFEVLVTEQRGIPERQKSLRAVLEAAVELLDEDSRQTLPALSLFRGSFRAEQALAVVGPEAAHALTALQRQALLQTQETESGLRFSLLETVRDYASTLLEPPHAATWKAAHASHFLGAAQDARNQWDGPHSELALRFFDEERENLLAALQYSTPEQAVSLLAAAWPFWNATGLAEEGTQLLEAALTHAPDSAEAWLGLGRLQVSLGRLSEAQLSLARSEEGFTNSCPRQPTAIFQRALAARDAGNLEQACSAFQRFAEVCADDPWAVQWAERERAQLCGDSVESELPEIGEVLLELGFVAAAQGDLATGRALVSDARASFQQNGDTRLCQIASERLARIAGQQRDAQGARRATDEALALARQNDDPGAIARLMRLQWQNLRIPT</sequence>
<dbReference type="InterPro" id="IPR011990">
    <property type="entry name" value="TPR-like_helical_dom_sf"/>
</dbReference>
<accession>A0A7W9SLW5</accession>
<dbReference type="RefSeq" id="WP_184192365.1">
    <property type="nucleotide sequence ID" value="NZ_JACHGW010000001.1"/>
</dbReference>
<name>A0A7W9SLW5_ARMRO</name>
<dbReference type="GO" id="GO:0006355">
    <property type="term" value="P:regulation of DNA-templated transcription"/>
    <property type="evidence" value="ECO:0007669"/>
    <property type="project" value="InterPro"/>
</dbReference>
<protein>
    <submittedName>
        <fullName evidence="3">Putative ATPase/DNA-binding SARP family transcriptional activator</fullName>
    </submittedName>
</protein>
<feature type="compositionally biased region" description="Pro residues" evidence="1">
    <location>
        <begin position="258"/>
        <end position="268"/>
    </location>
</feature>
<dbReference type="PANTHER" id="PTHR47691:SF3">
    <property type="entry name" value="HTH-TYPE TRANSCRIPTIONAL REGULATOR RV0890C-RELATED"/>
    <property type="match status" value="1"/>
</dbReference>
<dbReference type="EMBL" id="JACHGW010000001">
    <property type="protein sequence ID" value="MBB6048730.1"/>
    <property type="molecule type" value="Genomic_DNA"/>
</dbReference>
<feature type="region of interest" description="Disordered" evidence="1">
    <location>
        <begin position="238"/>
        <end position="271"/>
    </location>
</feature>
<proteinExistence type="predicted"/>
<dbReference type="SUPFAM" id="SSF48452">
    <property type="entry name" value="TPR-like"/>
    <property type="match status" value="2"/>
</dbReference>
<dbReference type="Gene3D" id="1.25.40.10">
    <property type="entry name" value="Tetratricopeptide repeat domain"/>
    <property type="match status" value="3"/>
</dbReference>
<dbReference type="PANTHER" id="PTHR47691">
    <property type="entry name" value="REGULATOR-RELATED"/>
    <property type="match status" value="1"/>
</dbReference>
<evidence type="ECO:0000256" key="1">
    <source>
        <dbReference type="SAM" id="MobiDB-lite"/>
    </source>
</evidence>
<evidence type="ECO:0000259" key="2">
    <source>
        <dbReference type="SMART" id="SM01043"/>
    </source>
</evidence>
<dbReference type="Pfam" id="PF14559">
    <property type="entry name" value="TPR_19"/>
    <property type="match status" value="1"/>
</dbReference>
<dbReference type="SUPFAM" id="SSF52540">
    <property type="entry name" value="P-loop containing nucleoside triphosphate hydrolases"/>
    <property type="match status" value="1"/>
</dbReference>
<dbReference type="SUPFAM" id="SSF46894">
    <property type="entry name" value="C-terminal effector domain of the bipartite response regulators"/>
    <property type="match status" value="1"/>
</dbReference>
<dbReference type="InterPro" id="IPR027417">
    <property type="entry name" value="P-loop_NTPase"/>
</dbReference>
<dbReference type="Gene3D" id="3.40.50.300">
    <property type="entry name" value="P-loop containing nucleotide triphosphate hydrolases"/>
    <property type="match status" value="1"/>
</dbReference>